<proteinExistence type="predicted"/>
<reference evidence="3" key="1">
    <citation type="submission" date="2016-10" db="EMBL/GenBank/DDBJ databases">
        <authorList>
            <person name="Varghese N."/>
            <person name="Submissions S."/>
        </authorList>
    </citation>
    <scope>NUCLEOTIDE SEQUENCE [LARGE SCALE GENOMIC DNA]</scope>
    <source>
        <strain evidence="3">DSM 46136</strain>
    </source>
</reference>
<evidence type="ECO:0000313" key="3">
    <source>
        <dbReference type="Proteomes" id="UP000199546"/>
    </source>
</evidence>
<dbReference type="EMBL" id="FPBA01000047">
    <property type="protein sequence ID" value="SFU09628.1"/>
    <property type="molecule type" value="Genomic_DNA"/>
</dbReference>
<evidence type="ECO:0000256" key="1">
    <source>
        <dbReference type="SAM" id="MobiDB-lite"/>
    </source>
</evidence>
<feature type="region of interest" description="Disordered" evidence="1">
    <location>
        <begin position="47"/>
        <end position="70"/>
    </location>
</feature>
<accession>A0A1I7DD63</accession>
<name>A0A1I7DD63_9ACTN</name>
<organism evidence="2 3">
    <name type="scientific">Geodermatophilus amargosae</name>
    <dbReference type="NCBI Taxonomy" id="1296565"/>
    <lineage>
        <taxon>Bacteria</taxon>
        <taxon>Bacillati</taxon>
        <taxon>Actinomycetota</taxon>
        <taxon>Actinomycetes</taxon>
        <taxon>Geodermatophilales</taxon>
        <taxon>Geodermatophilaceae</taxon>
        <taxon>Geodermatophilus</taxon>
    </lineage>
</organism>
<keyword evidence="3" id="KW-1185">Reference proteome</keyword>
<gene>
    <name evidence="2" type="ORF">SAMN05660657_05636</name>
</gene>
<protein>
    <submittedName>
        <fullName evidence="2">Uncharacterized protein</fullName>
    </submittedName>
</protein>
<evidence type="ECO:0000313" key="2">
    <source>
        <dbReference type="EMBL" id="SFU09628.1"/>
    </source>
</evidence>
<dbReference type="Proteomes" id="UP000199546">
    <property type="component" value="Unassembled WGS sequence"/>
</dbReference>
<sequence length="70" mass="7549">MLTVFTALVLLAAGFLLGVFWLRDEHARLTALREEVGQKTAMMKQLAHGDGAAVTPRSAVPPTSHPHQAD</sequence>
<dbReference type="AlphaFoldDB" id="A0A1I7DD63"/>